<dbReference type="EMBL" id="JASBWV010000033">
    <property type="protein sequence ID" value="KAJ9117126.1"/>
    <property type="molecule type" value="Genomic_DNA"/>
</dbReference>
<sequence length="155" mass="17050">MSSLTWFTQPAQPTSTFFPATPANPPLTSAPTPAIEPAKEEQTPVDPFAFPSSEYYTLHPPGSAPSRAKLYALSSPAFTEINNHSTQQHQWSAILAPFAKPVYRLPASCADVWNSVHRLLESKWERGESGELSGVMKRVLQEVVQDEEKKKGKAA</sequence>
<gene>
    <name evidence="1" type="ORF">QFC24_006585</name>
</gene>
<protein>
    <submittedName>
        <fullName evidence="1">Uncharacterized protein</fullName>
    </submittedName>
</protein>
<dbReference type="Proteomes" id="UP001234202">
    <property type="component" value="Unassembled WGS sequence"/>
</dbReference>
<evidence type="ECO:0000313" key="1">
    <source>
        <dbReference type="EMBL" id="KAJ9117126.1"/>
    </source>
</evidence>
<comment type="caution">
    <text evidence="1">The sequence shown here is derived from an EMBL/GenBank/DDBJ whole genome shotgun (WGS) entry which is preliminary data.</text>
</comment>
<accession>A0ACC2X0E5</accession>
<proteinExistence type="predicted"/>
<reference evidence="1" key="1">
    <citation type="submission" date="2023-04" db="EMBL/GenBank/DDBJ databases">
        <title>Draft Genome sequencing of Naganishia species isolated from polar environments using Oxford Nanopore Technology.</title>
        <authorList>
            <person name="Leo P."/>
            <person name="Venkateswaran K."/>
        </authorList>
    </citation>
    <scope>NUCLEOTIDE SEQUENCE</scope>
    <source>
        <strain evidence="1">DBVPG 5303</strain>
    </source>
</reference>
<organism evidence="1 2">
    <name type="scientific">Naganishia onofrii</name>
    <dbReference type="NCBI Taxonomy" id="1851511"/>
    <lineage>
        <taxon>Eukaryota</taxon>
        <taxon>Fungi</taxon>
        <taxon>Dikarya</taxon>
        <taxon>Basidiomycota</taxon>
        <taxon>Agaricomycotina</taxon>
        <taxon>Tremellomycetes</taxon>
        <taxon>Filobasidiales</taxon>
        <taxon>Filobasidiaceae</taxon>
        <taxon>Naganishia</taxon>
    </lineage>
</organism>
<evidence type="ECO:0000313" key="2">
    <source>
        <dbReference type="Proteomes" id="UP001234202"/>
    </source>
</evidence>
<keyword evidence="2" id="KW-1185">Reference proteome</keyword>
<name>A0ACC2X0E5_9TREE</name>